<proteinExistence type="predicted"/>
<reference evidence="1 2" key="1">
    <citation type="submission" date="2012-10" db="EMBL/GenBank/DDBJ databases">
        <title>Genome sequence of Vibrio Cholerae HENC-02.</title>
        <authorList>
            <person name="Eppinger M."/>
            <person name="Hasan N.A."/>
            <person name="Sengamalay N."/>
            <person name="Hine E."/>
            <person name="Su Q."/>
            <person name="Daugherty S.C."/>
            <person name="Young S."/>
            <person name="Sadzewicz L."/>
            <person name="Tallon L."/>
            <person name="Cebula T.A."/>
            <person name="Ravel J."/>
            <person name="Colwell R.R."/>
        </authorList>
    </citation>
    <scope>NUCLEOTIDE SEQUENCE [LARGE SCALE GENOMIC DNA]</scope>
    <source>
        <strain evidence="1 2">HENC-02</strain>
    </source>
</reference>
<dbReference type="Proteomes" id="UP000008367">
    <property type="component" value="Unassembled WGS sequence"/>
</dbReference>
<evidence type="ECO:0000313" key="1">
    <source>
        <dbReference type="EMBL" id="EKM27466.1"/>
    </source>
</evidence>
<protein>
    <submittedName>
        <fullName evidence="1">Uncharacterized protein</fullName>
    </submittedName>
</protein>
<accession>A0A454CNA9</accession>
<gene>
    <name evidence="1" type="ORF">VCHENC02_0138B</name>
</gene>
<comment type="caution">
    <text evidence="1">The sequence shown here is derived from an EMBL/GenBank/DDBJ whole genome shotgun (WGS) entry which is preliminary data.</text>
</comment>
<dbReference type="EMBL" id="AJSR01002785">
    <property type="protein sequence ID" value="EKM27466.1"/>
    <property type="molecule type" value="Genomic_DNA"/>
</dbReference>
<evidence type="ECO:0000313" key="2">
    <source>
        <dbReference type="Proteomes" id="UP000008367"/>
    </source>
</evidence>
<organism evidence="1 2">
    <name type="scientific">Vibrio harveyi</name>
    <name type="common">Beneckea harveyi</name>
    <dbReference type="NCBI Taxonomy" id="669"/>
    <lineage>
        <taxon>Bacteria</taxon>
        <taxon>Pseudomonadati</taxon>
        <taxon>Pseudomonadota</taxon>
        <taxon>Gammaproteobacteria</taxon>
        <taxon>Vibrionales</taxon>
        <taxon>Vibrionaceae</taxon>
        <taxon>Vibrio</taxon>
    </lineage>
</organism>
<name>A0A454CNA9_VIBHA</name>
<feature type="non-terminal residue" evidence="1">
    <location>
        <position position="1"/>
    </location>
</feature>
<sequence>IDKKCECIDPIRQDKGIKTLSL</sequence>
<dbReference type="AlphaFoldDB" id="A0A454CNA9"/>